<evidence type="ECO:0000313" key="5">
    <source>
        <dbReference type="EMBL" id="GES22312.1"/>
    </source>
</evidence>
<proteinExistence type="predicted"/>
<comment type="cofactor">
    <cofactor evidence="1">
        <name>Zn(2+)</name>
        <dbReference type="ChEBI" id="CHEBI:29105"/>
    </cofactor>
</comment>
<protein>
    <submittedName>
        <fullName evidence="5">3-keto-5-aminohexanoate cleavage enzyme</fullName>
    </submittedName>
</protein>
<dbReference type="InterPro" id="IPR013785">
    <property type="entry name" value="Aldolase_TIM"/>
</dbReference>
<dbReference type="AlphaFoldDB" id="A0A5M3XN06"/>
<gene>
    <name evidence="5" type="primary">kce</name>
    <name evidence="5" type="ORF">Aple_052090</name>
</gene>
<dbReference type="Proteomes" id="UP000377595">
    <property type="component" value="Unassembled WGS sequence"/>
</dbReference>
<dbReference type="Pfam" id="PF05853">
    <property type="entry name" value="BKACE"/>
    <property type="match status" value="1"/>
</dbReference>
<dbReference type="InterPro" id="IPR008567">
    <property type="entry name" value="BKACE"/>
</dbReference>
<keyword evidence="2" id="KW-0808">Transferase</keyword>
<evidence type="ECO:0000256" key="1">
    <source>
        <dbReference type="ARBA" id="ARBA00001947"/>
    </source>
</evidence>
<comment type="caution">
    <text evidence="5">The sequence shown here is derived from an EMBL/GenBank/DDBJ whole genome shotgun (WGS) entry which is preliminary data.</text>
</comment>
<dbReference type="GO" id="GO:0043720">
    <property type="term" value="F:3-keto-5-aminohexanoate cleavage activity"/>
    <property type="evidence" value="ECO:0007669"/>
    <property type="project" value="InterPro"/>
</dbReference>
<dbReference type="EMBL" id="BLAF01000029">
    <property type="protein sequence ID" value="GES22312.1"/>
    <property type="molecule type" value="Genomic_DNA"/>
</dbReference>
<dbReference type="RefSeq" id="WP_155347255.1">
    <property type="nucleotide sequence ID" value="NZ_BAAAHM010000051.1"/>
</dbReference>
<dbReference type="PANTHER" id="PTHR37418">
    <property type="entry name" value="3-KETO-5-AMINOHEXANOATE CLEAVAGE ENZYME-RELATED"/>
    <property type="match status" value="1"/>
</dbReference>
<evidence type="ECO:0000313" key="6">
    <source>
        <dbReference type="Proteomes" id="UP000377595"/>
    </source>
</evidence>
<dbReference type="PANTHER" id="PTHR37418:SF2">
    <property type="entry name" value="3-KETO-5-AMINOHEXANOATE CLEAVAGE ENZYME"/>
    <property type="match status" value="1"/>
</dbReference>
<keyword evidence="4" id="KW-0862">Zinc</keyword>
<dbReference type="GO" id="GO:0046872">
    <property type="term" value="F:metal ion binding"/>
    <property type="evidence" value="ECO:0007669"/>
    <property type="project" value="UniProtKB-KW"/>
</dbReference>
<organism evidence="5 6">
    <name type="scientific">Acrocarpospora pleiomorpha</name>
    <dbReference type="NCBI Taxonomy" id="90975"/>
    <lineage>
        <taxon>Bacteria</taxon>
        <taxon>Bacillati</taxon>
        <taxon>Actinomycetota</taxon>
        <taxon>Actinomycetes</taxon>
        <taxon>Streptosporangiales</taxon>
        <taxon>Streptosporangiaceae</taxon>
        <taxon>Acrocarpospora</taxon>
    </lineage>
</organism>
<keyword evidence="6" id="KW-1185">Reference proteome</keyword>
<name>A0A5M3XN06_9ACTN</name>
<sequence>MTAATLITVAPTGAEADKSRTPALPVTLDELVATAIACQAAGAAVIHVHIRDDKARPTLDLPRLKDTVAALRARTSLIVQLSTGGAVTDPFEDRLNVLEASPDACSLTCGKVNFGDDVFMNPWGFITDLYQATQEKGIAPEFELFDLGHISTLHRLLATYGPPHGGRIHCDLVMGVPGGFDGDLRTIATAVQSLPDGATWSATGIGRTSVPVLLAALSAGGHLRVGMEDTLTFAKGRPVRDNAELVTRAASAATLAQRPPMTTAAARAFLGIDSAA</sequence>
<dbReference type="Gene3D" id="3.20.20.70">
    <property type="entry name" value="Aldolase class I"/>
    <property type="match status" value="1"/>
</dbReference>
<evidence type="ECO:0000256" key="3">
    <source>
        <dbReference type="ARBA" id="ARBA00022723"/>
    </source>
</evidence>
<keyword evidence="3" id="KW-0479">Metal-binding</keyword>
<accession>A0A5M3XN06</accession>
<dbReference type="OrthoDB" id="9063716at2"/>
<reference evidence="5 6" key="1">
    <citation type="submission" date="2019-10" db="EMBL/GenBank/DDBJ databases">
        <title>Whole genome shotgun sequence of Acrocarpospora pleiomorpha NBRC 16267.</title>
        <authorList>
            <person name="Ichikawa N."/>
            <person name="Kimura A."/>
            <person name="Kitahashi Y."/>
            <person name="Komaki H."/>
            <person name="Oguchi A."/>
        </authorList>
    </citation>
    <scope>NUCLEOTIDE SEQUENCE [LARGE SCALE GENOMIC DNA]</scope>
    <source>
        <strain evidence="5 6">NBRC 16267</strain>
    </source>
</reference>
<evidence type="ECO:0000256" key="4">
    <source>
        <dbReference type="ARBA" id="ARBA00022833"/>
    </source>
</evidence>
<evidence type="ECO:0000256" key="2">
    <source>
        <dbReference type="ARBA" id="ARBA00022679"/>
    </source>
</evidence>